<dbReference type="Gene3D" id="3.40.50.620">
    <property type="entry name" value="HUPs"/>
    <property type="match status" value="1"/>
</dbReference>
<dbReference type="EMBL" id="JBHMAX010000013">
    <property type="protein sequence ID" value="MFB9731615.1"/>
    <property type="molecule type" value="Genomic_DNA"/>
</dbReference>
<keyword evidence="3" id="KW-1185">Reference proteome</keyword>
<dbReference type="RefSeq" id="WP_141337563.1">
    <property type="nucleotide sequence ID" value="NZ_JBHMAX010000013.1"/>
</dbReference>
<organism evidence="2 3">
    <name type="scientific">Ornithinimicrobium kibberense</name>
    <dbReference type="NCBI Taxonomy" id="282060"/>
    <lineage>
        <taxon>Bacteria</taxon>
        <taxon>Bacillati</taxon>
        <taxon>Actinomycetota</taxon>
        <taxon>Actinomycetes</taxon>
        <taxon>Micrococcales</taxon>
        <taxon>Ornithinimicrobiaceae</taxon>
        <taxon>Ornithinimicrobium</taxon>
    </lineage>
</organism>
<evidence type="ECO:0000313" key="2">
    <source>
        <dbReference type="EMBL" id="MFB9731615.1"/>
    </source>
</evidence>
<dbReference type="SUPFAM" id="SSF52402">
    <property type="entry name" value="Adenine nucleotide alpha hydrolases-like"/>
    <property type="match status" value="1"/>
</dbReference>
<evidence type="ECO:0000313" key="3">
    <source>
        <dbReference type="Proteomes" id="UP001589613"/>
    </source>
</evidence>
<accession>A0ABV5V1D3</accession>
<sequence length="898" mass="95753">MEPALVLDGAHPHGWLLRAGGSRDEPPPAPSDVAGWRRDSTSVRSGILHLHPRTVLSSARSDAGTVMLVGHPVDVQAKTTTGTAIVGGLARTWAAGGDDALVRQAAELGGRWTLLAVRAPQLRAAWPAPCDLLVLPDTHATQPVFAATADGRLALASSASLVAGSLGLVEDRDALELLEELRARRRGAVTYLPGRRTAYEGLDQLLPNALLRVHVGRPGGSAPTVEHERFWPWRDRRVTTDAAAAYDTFRTRLTAHVELLAGLGRPAVSLTAGLDSRATVAVATTTLRERDGFVFTYVNPRDARTKPAAMADVTGASAVAAQLGLPHRVLRWRQPPPGGTFDVLHRRTYAPLLPSRGAAHAMWADLPGDLVQLQSNCAETGTTFLRRRTAEPLSPLRLARMMMNATEGLEDLAERMYGGYVEHAAMTPDRLLGYDHHDLFYWEQRIGRWGWQKFVDGDLGHRILLPFNDRVLLETMLSLPYPQREAKVLLHRLLHEEPRARLPRRLESAGRPQFRSAAALLPGPLGRRASAAVRRQQRSTDLARLSWARGYAVLPAAAGAGPAPAVHVPGGWSRVLLPGDGAQLRHHPGLGRATAGSPDAWVLVLGEPVDVGAGLVGAREVAERLLDLLHQDPDRAVPTASVLGGSWLVLLRSPGGTVVLSDPLVSLGLHLLDDARTLVSHATLAAGGASEAIRGSHVLSGSRPPGTGALTPAPVLDVADPGGHAGPAATHGARLARHGDLLRRRGPAWLGLDGSSSSGELLNLRHGGPVAGAVTWWDRHADDRAADRAIGANRAAVEAGLVHRLVGVHEDVDGSAGEPGRSAREAASTALHRTWGRDDLPVPVGDALVQALPRDAVVWLGAVPDGSRGRPRSWDLVQGVRPVALPFSDRLLPLLPRD</sequence>
<dbReference type="InterPro" id="IPR014729">
    <property type="entry name" value="Rossmann-like_a/b/a_fold"/>
</dbReference>
<name>A0ABV5V1D3_9MICO</name>
<reference evidence="2 3" key="1">
    <citation type="submission" date="2024-09" db="EMBL/GenBank/DDBJ databases">
        <authorList>
            <person name="Sun Q."/>
            <person name="Mori K."/>
        </authorList>
    </citation>
    <scope>NUCLEOTIDE SEQUENCE [LARGE SCALE GENOMIC DNA]</scope>
    <source>
        <strain evidence="2 3">JCM 12763</strain>
    </source>
</reference>
<protein>
    <recommendedName>
        <fullName evidence="4">Asparagine synthase (Glutamine-hydrolysing)</fullName>
    </recommendedName>
</protein>
<proteinExistence type="predicted"/>
<comment type="caution">
    <text evidence="2">The sequence shown here is derived from an EMBL/GenBank/DDBJ whole genome shotgun (WGS) entry which is preliminary data.</text>
</comment>
<feature type="region of interest" description="Disordered" evidence="1">
    <location>
        <begin position="16"/>
        <end position="37"/>
    </location>
</feature>
<dbReference type="Proteomes" id="UP001589613">
    <property type="component" value="Unassembled WGS sequence"/>
</dbReference>
<gene>
    <name evidence="2" type="ORF">ACFFN0_06135</name>
</gene>
<evidence type="ECO:0008006" key="4">
    <source>
        <dbReference type="Google" id="ProtNLM"/>
    </source>
</evidence>
<evidence type="ECO:0000256" key="1">
    <source>
        <dbReference type="SAM" id="MobiDB-lite"/>
    </source>
</evidence>